<organism evidence="2 3">
    <name type="scientific">Mycena chlorophos</name>
    <name type="common">Agaric fungus</name>
    <name type="synonym">Agaricus chlorophos</name>
    <dbReference type="NCBI Taxonomy" id="658473"/>
    <lineage>
        <taxon>Eukaryota</taxon>
        <taxon>Fungi</taxon>
        <taxon>Dikarya</taxon>
        <taxon>Basidiomycota</taxon>
        <taxon>Agaricomycotina</taxon>
        <taxon>Agaricomycetes</taxon>
        <taxon>Agaricomycetidae</taxon>
        <taxon>Agaricales</taxon>
        <taxon>Marasmiineae</taxon>
        <taxon>Mycenaceae</taxon>
        <taxon>Mycena</taxon>
    </lineage>
</organism>
<dbReference type="AlphaFoldDB" id="A0A8H6TC99"/>
<keyword evidence="3" id="KW-1185">Reference proteome</keyword>
<comment type="caution">
    <text evidence="2">The sequence shown here is derived from an EMBL/GenBank/DDBJ whole genome shotgun (WGS) entry which is preliminary data.</text>
</comment>
<feature type="region of interest" description="Disordered" evidence="1">
    <location>
        <begin position="29"/>
        <end position="60"/>
    </location>
</feature>
<name>A0A8H6TC99_MYCCL</name>
<dbReference type="OrthoDB" id="3059782at2759"/>
<sequence length="213" mass="23334">MQRDMGTVSISQSITSRRTLLSALTSTHLASHMPRPRAAQSTSVATSTRSRVVRAGSRKTSSKALRLRPIRRFSKPELLLRAIRRRLVKRARNSRSSSTQYASRALFVTLSEPCTSPPDSATLPIALPQISFPLLALFPETDSGYCSDASRSSSPLPVVAATHPHPAPRRYILPDPNFALSPSDLFSQDVCVRLSALPDFTRIASFKQFAMAA</sequence>
<evidence type="ECO:0000313" key="2">
    <source>
        <dbReference type="EMBL" id="KAF7313962.1"/>
    </source>
</evidence>
<reference evidence="2" key="1">
    <citation type="submission" date="2020-05" db="EMBL/GenBank/DDBJ databases">
        <title>Mycena genomes resolve the evolution of fungal bioluminescence.</title>
        <authorList>
            <person name="Tsai I.J."/>
        </authorList>
    </citation>
    <scope>NUCLEOTIDE SEQUENCE</scope>
    <source>
        <strain evidence="2">110903Hualien_Pintung</strain>
    </source>
</reference>
<evidence type="ECO:0000256" key="1">
    <source>
        <dbReference type="SAM" id="MobiDB-lite"/>
    </source>
</evidence>
<protein>
    <submittedName>
        <fullName evidence="2">Uncharacterized protein</fullName>
    </submittedName>
</protein>
<accession>A0A8H6TC99</accession>
<dbReference type="Proteomes" id="UP000613580">
    <property type="component" value="Unassembled WGS sequence"/>
</dbReference>
<feature type="compositionally biased region" description="Low complexity" evidence="1">
    <location>
        <begin position="29"/>
        <end position="55"/>
    </location>
</feature>
<evidence type="ECO:0000313" key="3">
    <source>
        <dbReference type="Proteomes" id="UP000613580"/>
    </source>
</evidence>
<proteinExistence type="predicted"/>
<gene>
    <name evidence="2" type="ORF">HMN09_00554600</name>
</gene>
<dbReference type="EMBL" id="JACAZE010000006">
    <property type="protein sequence ID" value="KAF7313962.1"/>
    <property type="molecule type" value="Genomic_DNA"/>
</dbReference>